<sequence length="467" mass="53402">MSEKINLENLDAQIDRLVKQRLIAEIVFKGITPWWGGDYNGFTSNYVDEEEIVGRLRWFLRTVYNRFCVNNLSDYEEAERRVSEYLGSTNNKSIYTFKVRNVKVRNGNYSYLQRVSFILQGKPRDLQDRFLPKNVDVLVLDIYSRKASNYDKIIIDGLLITLAFLGIGKGANRGFGRFIPVNCNNLQNTVCNNIIKGDIIGAFSKFYDEFKNEEKCNKVNKWIESAVPLAPLTQTSEDSISKTGCKNSEINTLLDIIQTALLKSTLKENSYNMNVKDPGPFIHTWIYGLPRHSKVPRKINQCSMDVEKDNLSVNDEEVKKLQKMGYFELNGDKLVEPRRQSMLIISPVFDGNTYSIYVLPFLSLKDNEEELNKLVHKGIHITRNIIHLASVKSILKGNNLIETETQLINKRSDLSKGNLQTLIVNYIRELILNISKQCKGNTTSLKIDKSRVTSRSQGKSGGGYLRK</sequence>
<dbReference type="Pfam" id="PF03787">
    <property type="entry name" value="RAMPs"/>
    <property type="match status" value="1"/>
</dbReference>
<feature type="region of interest" description="Disordered" evidence="2">
    <location>
        <begin position="448"/>
        <end position="467"/>
    </location>
</feature>
<dbReference type="InterPro" id="IPR007522">
    <property type="entry name" value="CRISPR-assoc_prot_TM1795"/>
</dbReference>
<dbReference type="InterPro" id="IPR005537">
    <property type="entry name" value="RAMP_III_fam"/>
</dbReference>
<dbReference type="RefSeq" id="WP_015580968.1">
    <property type="nucleotide sequence ID" value="NC_021058.1"/>
</dbReference>
<evidence type="ECO:0000313" key="4">
    <source>
        <dbReference type="EMBL" id="AGJ62246.1"/>
    </source>
</evidence>
<dbReference type="GeneID" id="15297280"/>
<proteinExistence type="predicted"/>
<dbReference type="HOGENOM" id="CLU_580909_0_0_2"/>
<keyword evidence="1" id="KW-0051">Antiviral defense</keyword>
<dbReference type="NCBIfam" id="TIGR01894">
    <property type="entry name" value="cas_TM1795_cmr1"/>
    <property type="match status" value="1"/>
</dbReference>
<reference evidence="4 5" key="1">
    <citation type="journal article" date="2013" name="Open Biol.">
        <title>Genomics and genetics of Sulfolobus islandicus LAL14/1, a model hyperthermophilic archaeon.</title>
        <authorList>
            <person name="Jaubert C."/>
            <person name="Danioux C."/>
            <person name="Oberto J."/>
            <person name="Cortez D."/>
            <person name="Bize A."/>
            <person name="Krupovic M."/>
            <person name="She Q."/>
            <person name="Forterre P."/>
            <person name="Prangishvili D."/>
            <person name="Sezonov G."/>
        </authorList>
    </citation>
    <scope>NUCLEOTIDE SEQUENCE [LARGE SCALE GENOMIC DNA]</scope>
    <source>
        <strain evidence="4">LAL14/1</strain>
    </source>
</reference>
<feature type="domain" description="CRISPR type III-associated protein" evidence="3">
    <location>
        <begin position="28"/>
        <end position="178"/>
    </location>
</feature>
<evidence type="ECO:0000256" key="2">
    <source>
        <dbReference type="SAM" id="MobiDB-lite"/>
    </source>
</evidence>
<name>M9UCI6_SACIS</name>
<evidence type="ECO:0000313" key="5">
    <source>
        <dbReference type="Proteomes" id="UP000013006"/>
    </source>
</evidence>
<dbReference type="AlphaFoldDB" id="M9UCI6"/>
<accession>M9UCI6</accession>
<evidence type="ECO:0000256" key="1">
    <source>
        <dbReference type="ARBA" id="ARBA00023118"/>
    </source>
</evidence>
<gene>
    <name evidence="4" type="ORF">SiL_0789</name>
</gene>
<dbReference type="Proteomes" id="UP000013006">
    <property type="component" value="Chromosome"/>
</dbReference>
<dbReference type="GO" id="GO:0051607">
    <property type="term" value="P:defense response to virus"/>
    <property type="evidence" value="ECO:0007669"/>
    <property type="project" value="UniProtKB-KW"/>
</dbReference>
<organism>
    <name type="scientific">Saccharolobus islandicus LAL14/1</name>
    <dbReference type="NCBI Taxonomy" id="1241935"/>
    <lineage>
        <taxon>Archaea</taxon>
        <taxon>Thermoproteota</taxon>
        <taxon>Thermoprotei</taxon>
        <taxon>Sulfolobales</taxon>
        <taxon>Sulfolobaceae</taxon>
        <taxon>Saccharolobus</taxon>
    </lineage>
</organism>
<evidence type="ECO:0000259" key="3">
    <source>
        <dbReference type="Pfam" id="PF03787"/>
    </source>
</evidence>
<dbReference type="EMBL" id="CP003928">
    <property type="protein sequence ID" value="AGJ62246.1"/>
    <property type="molecule type" value="Genomic_DNA"/>
</dbReference>
<protein>
    <submittedName>
        <fullName evidence="4">CRISPR-associated protein, Cmr1</fullName>
    </submittedName>
</protein>
<dbReference type="KEGG" id="sic:SiL_0789"/>